<keyword evidence="1" id="KW-1133">Transmembrane helix</keyword>
<protein>
    <submittedName>
        <fullName evidence="2">Uncharacterized protein</fullName>
    </submittedName>
</protein>
<keyword evidence="3" id="KW-1185">Reference proteome</keyword>
<sequence>MLVLFQQRRPAIGGDQSYTAAAKGTTSFLMFADCLFATMGGGRMFARKGRIKKKERMAPSFLSKHTAKISTPGHTLFLQVRFTLQHYCSSVS</sequence>
<dbReference type="EMBL" id="RPDH01000001">
    <property type="protein sequence ID" value="RPE12002.1"/>
    <property type="molecule type" value="Genomic_DNA"/>
</dbReference>
<name>A0A3N4PTP0_9BACT</name>
<proteinExistence type="predicted"/>
<evidence type="ECO:0000313" key="3">
    <source>
        <dbReference type="Proteomes" id="UP000278351"/>
    </source>
</evidence>
<gene>
    <name evidence="2" type="ORF">EGT74_00140</name>
</gene>
<keyword evidence="1" id="KW-0472">Membrane</keyword>
<evidence type="ECO:0000313" key="2">
    <source>
        <dbReference type="EMBL" id="RPE12002.1"/>
    </source>
</evidence>
<dbReference type="AlphaFoldDB" id="A0A3N4PTP0"/>
<feature type="transmembrane region" description="Helical" evidence="1">
    <location>
        <begin position="28"/>
        <end position="46"/>
    </location>
</feature>
<organism evidence="2 3">
    <name type="scientific">Chitinophaga lutea</name>
    <dbReference type="NCBI Taxonomy" id="2488634"/>
    <lineage>
        <taxon>Bacteria</taxon>
        <taxon>Pseudomonadati</taxon>
        <taxon>Bacteroidota</taxon>
        <taxon>Chitinophagia</taxon>
        <taxon>Chitinophagales</taxon>
        <taxon>Chitinophagaceae</taxon>
        <taxon>Chitinophaga</taxon>
    </lineage>
</organism>
<dbReference type="Proteomes" id="UP000278351">
    <property type="component" value="Unassembled WGS sequence"/>
</dbReference>
<evidence type="ECO:0000256" key="1">
    <source>
        <dbReference type="SAM" id="Phobius"/>
    </source>
</evidence>
<comment type="caution">
    <text evidence="2">The sequence shown here is derived from an EMBL/GenBank/DDBJ whole genome shotgun (WGS) entry which is preliminary data.</text>
</comment>
<reference evidence="2 3" key="1">
    <citation type="submission" date="2018-11" db="EMBL/GenBank/DDBJ databases">
        <title>Chitinophaga lutea sp.nov., isolate from arsenic contaminated soil.</title>
        <authorList>
            <person name="Zong Y."/>
        </authorList>
    </citation>
    <scope>NUCLEOTIDE SEQUENCE [LARGE SCALE GENOMIC DNA]</scope>
    <source>
        <strain evidence="2 3">ZY74</strain>
    </source>
</reference>
<keyword evidence="1" id="KW-0812">Transmembrane</keyword>
<accession>A0A3N4PTP0</accession>